<dbReference type="PANTHER" id="PTHR44942">
    <property type="entry name" value="METHYLTRANSF_11 DOMAIN-CONTAINING PROTEIN"/>
    <property type="match status" value="1"/>
</dbReference>
<feature type="binding site" evidence="5">
    <location>
        <position position="69"/>
    </location>
    <ligand>
        <name>S-adenosyl-L-methionine</name>
        <dbReference type="ChEBI" id="CHEBI:59789"/>
    </ligand>
</feature>
<dbReference type="AlphaFoldDB" id="A0A1G6HDD0"/>
<keyword evidence="4" id="KW-0862">Zinc</keyword>
<comment type="similarity">
    <text evidence="1">Belongs to the methyltransferase superfamily.</text>
</comment>
<proteinExistence type="inferred from homology"/>
<keyword evidence="3 8" id="KW-0808">Transferase</keyword>
<dbReference type="GO" id="GO:0046872">
    <property type="term" value="F:metal ion binding"/>
    <property type="evidence" value="ECO:0007669"/>
    <property type="project" value="UniProtKB-KW"/>
</dbReference>
<dbReference type="OrthoDB" id="108476at2"/>
<protein>
    <submittedName>
        <fullName evidence="8">23S rRNA (Guanine745-N1)-methyltransferase</fullName>
    </submittedName>
</protein>
<organism evidence="8 9">
    <name type="scientific">Acinetobacter marinus</name>
    <dbReference type="NCBI Taxonomy" id="281375"/>
    <lineage>
        <taxon>Bacteria</taxon>
        <taxon>Pseudomonadati</taxon>
        <taxon>Pseudomonadota</taxon>
        <taxon>Gammaproteobacteria</taxon>
        <taxon>Moraxellales</taxon>
        <taxon>Moraxellaceae</taxon>
        <taxon>Acinetobacter</taxon>
    </lineage>
</organism>
<feature type="binding site" evidence="5">
    <location>
        <begin position="95"/>
        <end position="96"/>
    </location>
    <ligand>
        <name>S-adenosyl-L-methionine</name>
        <dbReference type="ChEBI" id="CHEBI:59789"/>
    </ligand>
</feature>
<dbReference type="EMBL" id="FMYK01000002">
    <property type="protein sequence ID" value="SDB92221.1"/>
    <property type="molecule type" value="Genomic_DNA"/>
</dbReference>
<keyword evidence="5" id="KW-0949">S-adenosyl-L-methionine</keyword>
<dbReference type="Proteomes" id="UP000242317">
    <property type="component" value="Unassembled WGS sequence"/>
</dbReference>
<feature type="binding site" evidence="4">
    <location>
        <position position="7"/>
    </location>
    <ligand>
        <name>Zn(2+)</name>
        <dbReference type="ChEBI" id="CHEBI:29105"/>
    </ligand>
</feature>
<name>A0A1G6HDD0_9GAMM</name>
<dbReference type="InterPro" id="IPR051052">
    <property type="entry name" value="Diverse_substrate_MTase"/>
</dbReference>
<feature type="domain" description="Methyltransferase type 11" evidence="6">
    <location>
        <begin position="89"/>
        <end position="182"/>
    </location>
</feature>
<evidence type="ECO:0000259" key="7">
    <source>
        <dbReference type="Pfam" id="PF21302"/>
    </source>
</evidence>
<dbReference type="SUPFAM" id="SSF53335">
    <property type="entry name" value="S-adenosyl-L-methionine-dependent methyltransferases"/>
    <property type="match status" value="1"/>
</dbReference>
<evidence type="ECO:0000259" key="6">
    <source>
        <dbReference type="Pfam" id="PF08241"/>
    </source>
</evidence>
<evidence type="ECO:0000256" key="2">
    <source>
        <dbReference type="ARBA" id="ARBA00022603"/>
    </source>
</evidence>
<dbReference type="PANTHER" id="PTHR44942:SF4">
    <property type="entry name" value="METHYLTRANSFERASE TYPE 11 DOMAIN-CONTAINING PROTEIN"/>
    <property type="match status" value="1"/>
</dbReference>
<dbReference type="Pfam" id="PF21302">
    <property type="entry name" value="Zn_ribbon_RlmA"/>
    <property type="match status" value="1"/>
</dbReference>
<feature type="binding site" evidence="5">
    <location>
        <position position="189"/>
    </location>
    <ligand>
        <name>S-adenosyl-L-methionine</name>
        <dbReference type="ChEBI" id="CHEBI:59789"/>
    </ligand>
</feature>
<dbReference type="InterPro" id="IPR048647">
    <property type="entry name" value="RlmA_N"/>
</dbReference>
<keyword evidence="4" id="KW-0479">Metal-binding</keyword>
<evidence type="ECO:0000313" key="8">
    <source>
        <dbReference type="EMBL" id="SDB92221.1"/>
    </source>
</evidence>
<dbReference type="Gene3D" id="3.40.50.150">
    <property type="entry name" value="Vaccinia Virus protein VP39"/>
    <property type="match status" value="1"/>
</dbReference>
<dbReference type="Pfam" id="PF08241">
    <property type="entry name" value="Methyltransf_11"/>
    <property type="match status" value="1"/>
</dbReference>
<feature type="binding site" evidence="4">
    <location>
        <position position="10"/>
    </location>
    <ligand>
        <name>Zn(2+)</name>
        <dbReference type="ChEBI" id="CHEBI:29105"/>
    </ligand>
</feature>
<evidence type="ECO:0000313" key="9">
    <source>
        <dbReference type="Proteomes" id="UP000242317"/>
    </source>
</evidence>
<keyword evidence="9" id="KW-1185">Reference proteome</keyword>
<dbReference type="GO" id="GO:0032259">
    <property type="term" value="P:methylation"/>
    <property type="evidence" value="ECO:0007669"/>
    <property type="project" value="UniProtKB-KW"/>
</dbReference>
<dbReference type="InterPro" id="IPR016718">
    <property type="entry name" value="rRNA_m1G-MeTrfase_A_prd"/>
</dbReference>
<feature type="binding site" evidence="4">
    <location>
        <position position="23"/>
    </location>
    <ligand>
        <name>Zn(2+)</name>
        <dbReference type="ChEBI" id="CHEBI:29105"/>
    </ligand>
</feature>
<evidence type="ECO:0000256" key="5">
    <source>
        <dbReference type="PIRSR" id="PIRSR018249-2"/>
    </source>
</evidence>
<keyword evidence="2 8" id="KW-0489">Methyltransferase</keyword>
<evidence type="ECO:0000256" key="1">
    <source>
        <dbReference type="ARBA" id="ARBA00008361"/>
    </source>
</evidence>
<dbReference type="RefSeq" id="WP_092616387.1">
    <property type="nucleotide sequence ID" value="NZ_FMYK01000002.1"/>
</dbReference>
<dbReference type="GO" id="GO:0008757">
    <property type="term" value="F:S-adenosylmethionine-dependent methyltransferase activity"/>
    <property type="evidence" value="ECO:0007669"/>
    <property type="project" value="InterPro"/>
</dbReference>
<accession>A0A1G6HDD0</accession>
<dbReference type="CDD" id="cd02440">
    <property type="entry name" value="AdoMet_MTases"/>
    <property type="match status" value="1"/>
</dbReference>
<feature type="binding site" evidence="4">
    <location>
        <position position="27"/>
    </location>
    <ligand>
        <name>Zn(2+)</name>
        <dbReference type="ChEBI" id="CHEBI:29105"/>
    </ligand>
</feature>
<evidence type="ECO:0000256" key="3">
    <source>
        <dbReference type="ARBA" id="ARBA00022679"/>
    </source>
</evidence>
<reference evidence="9" key="1">
    <citation type="submission" date="2016-09" db="EMBL/GenBank/DDBJ databases">
        <authorList>
            <person name="Varghese N."/>
            <person name="Submissions S."/>
        </authorList>
    </citation>
    <scope>NUCLEOTIDE SEQUENCE [LARGE SCALE GENOMIC DNA]</scope>
    <source>
        <strain evidence="9">ANC 3699</strain>
    </source>
</reference>
<sequence>MSELLMCPICREALHLDGKTWQCVNRHSYDQAKQGYVNLHVVQHKHSKNPGDTPEAVAARRRFLSSGTYQPLQQAVSELLHSISAKTLLDIGCGEGYYTQAMGGVVPQVVAVDIAKSAVQTAAKQAQQSNENNKAQNITWVVGTGAVLPVLDQSMDVCSSLFSPLPKAEMLRVLKKNGYLIIATPAPQHLFAMRDALFDEVNAHEPDKFVTQMSPEFSLISKQIITTDLNLDQQQLTDLIAMTPYAWKAKAEKRQALEAQQTFQLSASFCLFLLQKCVD</sequence>
<gene>
    <name evidence="8" type="ORF">SAMN05421749_102116</name>
</gene>
<dbReference type="InterPro" id="IPR029063">
    <property type="entry name" value="SAM-dependent_MTases_sf"/>
</dbReference>
<evidence type="ECO:0000256" key="4">
    <source>
        <dbReference type="PIRSR" id="PIRSR018249-1"/>
    </source>
</evidence>
<dbReference type="InterPro" id="IPR013216">
    <property type="entry name" value="Methyltransf_11"/>
</dbReference>
<feature type="domain" description="23S rRNA (guanine(745)-N(1))-methyltransferase N-terminal" evidence="7">
    <location>
        <begin position="6"/>
        <end position="48"/>
    </location>
</feature>
<dbReference type="PIRSF" id="PIRSF018249">
    <property type="entry name" value="MyrA_prd"/>
    <property type="match status" value="1"/>
</dbReference>